<organism evidence="2 3">
    <name type="scientific">Streptomyces flavidovirens</name>
    <dbReference type="NCBI Taxonomy" id="67298"/>
    <lineage>
        <taxon>Bacteria</taxon>
        <taxon>Bacillati</taxon>
        <taxon>Actinomycetota</taxon>
        <taxon>Actinomycetes</taxon>
        <taxon>Kitasatosporales</taxon>
        <taxon>Streptomycetaceae</taxon>
        <taxon>Streptomyces</taxon>
    </lineage>
</organism>
<dbReference type="RefSeq" id="WP_355722539.1">
    <property type="nucleotide sequence ID" value="NZ_JBEXNP010000012.1"/>
</dbReference>
<name>A0ABW6RAE7_9ACTN</name>
<proteinExistence type="predicted"/>
<dbReference type="EMBL" id="JBIAPK010000002">
    <property type="protein sequence ID" value="MFF3338489.1"/>
    <property type="molecule type" value="Genomic_DNA"/>
</dbReference>
<sequence>MFEHEIQQQHAAELMRVAATERLARQAAKARRAARRTDRRAARTSGQNASEGPVSSLRNRLARAA</sequence>
<protein>
    <submittedName>
        <fullName evidence="2">Uncharacterized protein</fullName>
    </submittedName>
</protein>
<dbReference type="Proteomes" id="UP001601976">
    <property type="component" value="Unassembled WGS sequence"/>
</dbReference>
<evidence type="ECO:0000313" key="3">
    <source>
        <dbReference type="Proteomes" id="UP001601976"/>
    </source>
</evidence>
<comment type="caution">
    <text evidence="2">The sequence shown here is derived from an EMBL/GenBank/DDBJ whole genome shotgun (WGS) entry which is preliminary data.</text>
</comment>
<evidence type="ECO:0000256" key="1">
    <source>
        <dbReference type="SAM" id="MobiDB-lite"/>
    </source>
</evidence>
<gene>
    <name evidence="2" type="ORF">ACFYWW_07095</name>
</gene>
<accession>A0ABW6RAE7</accession>
<feature type="region of interest" description="Disordered" evidence="1">
    <location>
        <begin position="26"/>
        <end position="65"/>
    </location>
</feature>
<reference evidence="2 3" key="1">
    <citation type="submission" date="2024-10" db="EMBL/GenBank/DDBJ databases">
        <title>The Natural Products Discovery Center: Release of the First 8490 Sequenced Strains for Exploring Actinobacteria Biosynthetic Diversity.</title>
        <authorList>
            <person name="Kalkreuter E."/>
            <person name="Kautsar S.A."/>
            <person name="Yang D."/>
            <person name="Bader C.D."/>
            <person name="Teijaro C.N."/>
            <person name="Fluegel L."/>
            <person name="Davis C.M."/>
            <person name="Simpson J.R."/>
            <person name="Lauterbach L."/>
            <person name="Steele A.D."/>
            <person name="Gui C."/>
            <person name="Meng S."/>
            <person name="Li G."/>
            <person name="Viehrig K."/>
            <person name="Ye F."/>
            <person name="Su P."/>
            <person name="Kiefer A.F."/>
            <person name="Nichols A."/>
            <person name="Cepeda A.J."/>
            <person name="Yan W."/>
            <person name="Fan B."/>
            <person name="Jiang Y."/>
            <person name="Adhikari A."/>
            <person name="Zheng C.-J."/>
            <person name="Schuster L."/>
            <person name="Cowan T.M."/>
            <person name="Smanski M.J."/>
            <person name="Chevrette M.G."/>
            <person name="De Carvalho L.P.S."/>
            <person name="Shen B."/>
        </authorList>
    </citation>
    <scope>NUCLEOTIDE SEQUENCE [LARGE SCALE GENOMIC DNA]</scope>
    <source>
        <strain evidence="2 3">NPDC003029</strain>
    </source>
</reference>
<evidence type="ECO:0000313" key="2">
    <source>
        <dbReference type="EMBL" id="MFF3338489.1"/>
    </source>
</evidence>
<keyword evidence="3" id="KW-1185">Reference proteome</keyword>